<dbReference type="OrthoDB" id="25239at2157"/>
<dbReference type="GeneID" id="60587191"/>
<evidence type="ECO:0000256" key="1">
    <source>
        <dbReference type="SAM" id="MobiDB-lite"/>
    </source>
</evidence>
<gene>
    <name evidence="2" type="ORF">I7X12_01820</name>
</gene>
<dbReference type="Proteomes" id="UP000595001">
    <property type="component" value="Chromosome"/>
</dbReference>
<reference evidence="2 3" key="1">
    <citation type="submission" date="2020-12" db="EMBL/GenBank/DDBJ databases">
        <title>Halosimplex halophilum sp. nov. and Halosimplex salinum sp. nov., two new members of the genus Halosimplex.</title>
        <authorList>
            <person name="Cui H.L."/>
        </authorList>
    </citation>
    <scope>NUCLEOTIDE SEQUENCE [LARGE SCALE GENOMIC DNA]</scope>
    <source>
        <strain evidence="2 3">YGH94</strain>
    </source>
</reference>
<keyword evidence="3" id="KW-1185">Reference proteome</keyword>
<organism evidence="2 3">
    <name type="scientific">Halosimplex litoreum</name>
    <dbReference type="NCBI Taxonomy" id="1198301"/>
    <lineage>
        <taxon>Archaea</taxon>
        <taxon>Methanobacteriati</taxon>
        <taxon>Methanobacteriota</taxon>
        <taxon>Stenosarchaea group</taxon>
        <taxon>Halobacteria</taxon>
        <taxon>Halobacteriales</taxon>
        <taxon>Haloarculaceae</taxon>
        <taxon>Halosimplex</taxon>
    </lineage>
</organism>
<evidence type="ECO:0000313" key="2">
    <source>
        <dbReference type="EMBL" id="QPV63398.1"/>
    </source>
</evidence>
<dbReference type="AlphaFoldDB" id="A0A7T3G004"/>
<feature type="region of interest" description="Disordered" evidence="1">
    <location>
        <begin position="50"/>
        <end position="72"/>
    </location>
</feature>
<dbReference type="EMBL" id="CP065856">
    <property type="protein sequence ID" value="QPV63398.1"/>
    <property type="molecule type" value="Genomic_DNA"/>
</dbReference>
<protein>
    <submittedName>
        <fullName evidence="2">Uncharacterized protein</fullName>
    </submittedName>
</protein>
<name>A0A7T3G004_9EURY</name>
<accession>A0A7T3G004</accession>
<dbReference type="RefSeq" id="WP_198062188.1">
    <property type="nucleotide sequence ID" value="NZ_CP065856.1"/>
</dbReference>
<proteinExistence type="predicted"/>
<dbReference type="KEGG" id="hlt:I7X12_01820"/>
<sequence>MTPSARTYGAWGDTWLAEQVVDWLETGGWTATDVASPLQSVALVEAAIESSERDEGVDPRVPLAEARESVEP</sequence>
<evidence type="ECO:0000313" key="3">
    <source>
        <dbReference type="Proteomes" id="UP000595001"/>
    </source>
</evidence>